<evidence type="ECO:0000313" key="2">
    <source>
        <dbReference type="EMBL" id="QST83720.1"/>
    </source>
</evidence>
<gene>
    <name evidence="2" type="ORF">SRIM_029265</name>
</gene>
<dbReference type="RefSeq" id="WP_129820990.1">
    <property type="nucleotide sequence ID" value="NZ_CP048261.1"/>
</dbReference>
<reference evidence="2" key="3">
    <citation type="journal article" date="2021" name="bioRxiv">
        <title>Bilateral symmetry of linear streptomycete chromosomes.</title>
        <authorList>
            <person name="Algora-Gallardo L."/>
            <person name="Schniete J.K."/>
            <person name="Mark D.R."/>
            <person name="Hunter I.S."/>
            <person name="Herron P.R."/>
        </authorList>
    </citation>
    <scope>NUCLEOTIDE SEQUENCE</scope>
    <source>
        <strain evidence="2">ATCC 10970</strain>
    </source>
</reference>
<dbReference type="GeneID" id="66858152"/>
<dbReference type="Gene3D" id="2.60.40.20">
    <property type="entry name" value="Alpha-amylase inhibitor"/>
    <property type="match status" value="1"/>
</dbReference>
<dbReference type="EMBL" id="CP048261">
    <property type="protein sequence ID" value="QST83720.1"/>
    <property type="molecule type" value="Genomic_DNA"/>
</dbReference>
<protein>
    <recommendedName>
        <fullName evidence="4">Secreted protein</fullName>
    </recommendedName>
</protein>
<evidence type="ECO:0000256" key="1">
    <source>
        <dbReference type="SAM" id="SignalP"/>
    </source>
</evidence>
<feature type="chain" id="PRO_5033024196" description="Secreted protein" evidence="1">
    <location>
        <begin position="31"/>
        <end position="99"/>
    </location>
</feature>
<reference evidence="2" key="1">
    <citation type="submission" date="2012-12" db="EMBL/GenBank/DDBJ databases">
        <authorList>
            <person name="Pethick F.E."/>
            <person name="MacFadyen A.C."/>
            <person name="Tang Z."/>
            <person name="Sangal V."/>
            <person name="Tze-Tze L."/>
            <person name="Chu J."/>
            <person name="Guo M."/>
            <person name="Kirby R."/>
            <person name="Hoskisson P.A."/>
            <person name="Herron P.R."/>
            <person name="Hunter I.S."/>
        </authorList>
    </citation>
    <scope>NUCLEOTIDE SEQUENCE</scope>
    <source>
        <strain evidence="2">ATCC 10970</strain>
    </source>
</reference>
<dbReference type="Proteomes" id="UP000011074">
    <property type="component" value="Chromosome"/>
</dbReference>
<evidence type="ECO:0008006" key="4">
    <source>
        <dbReference type="Google" id="ProtNLM"/>
    </source>
</evidence>
<dbReference type="GO" id="GO:0015066">
    <property type="term" value="F:alpha-amylase inhibitor activity"/>
    <property type="evidence" value="ECO:0007669"/>
    <property type="project" value="InterPro"/>
</dbReference>
<dbReference type="AlphaFoldDB" id="A0A8A1UU35"/>
<feature type="signal peptide" evidence="1">
    <location>
        <begin position="1"/>
        <end position="30"/>
    </location>
</feature>
<proteinExistence type="predicted"/>
<name>A0A8A1UU35_STRR1</name>
<evidence type="ECO:0000313" key="3">
    <source>
        <dbReference type="Proteomes" id="UP000011074"/>
    </source>
</evidence>
<reference evidence="2" key="2">
    <citation type="submission" date="2020-01" db="EMBL/GenBank/DDBJ databases">
        <authorList>
            <person name="Algora L."/>
            <person name="Schniete J.K."/>
            <person name="MacFadyen A."/>
            <person name="Hoskisson P.A."/>
            <person name="Hunter I.S."/>
            <person name="Herron P.R."/>
        </authorList>
    </citation>
    <scope>NUCLEOTIDE SEQUENCE</scope>
    <source>
        <strain evidence="2">ATCC 10970</strain>
    </source>
</reference>
<sequence length="99" mass="10724">MIDMKRAAVVGMAVAGLGLGSLVTAAPASANGTAPACVKRNVFTVVGRYWEARVENTCGRTMRVRVVGSFGPFDCHTLRHGASYRHHSDWGKYKRVEVC</sequence>
<keyword evidence="1" id="KW-0732">Signal</keyword>
<accession>A0A8A1UU35</accession>
<dbReference type="InterPro" id="IPR036379">
    <property type="entry name" value="A-amylase_inhib_sf"/>
</dbReference>
<organism evidence="2 3">
    <name type="scientific">Streptomyces rimosus subsp. rimosus (strain ATCC 10970 / DSM 40260 / JCM 4667 / NRRL 2234)</name>
    <dbReference type="NCBI Taxonomy" id="1265868"/>
    <lineage>
        <taxon>Bacteria</taxon>
        <taxon>Bacillati</taxon>
        <taxon>Actinomycetota</taxon>
        <taxon>Actinomycetes</taxon>
        <taxon>Kitasatosporales</taxon>
        <taxon>Streptomycetaceae</taxon>
        <taxon>Streptomyces</taxon>
    </lineage>
</organism>